<feature type="domain" description="ABC transporter" evidence="11">
    <location>
        <begin position="1186"/>
        <end position="1471"/>
    </location>
</feature>
<name>A0A9P3HJV0_9FUNG</name>
<dbReference type="Gene3D" id="1.20.1560.10">
    <property type="entry name" value="ABC transporter type 1, transmembrane domain"/>
    <property type="match status" value="2"/>
</dbReference>
<protein>
    <submittedName>
        <fullName evidence="13">Uncharacterized protein</fullName>
    </submittedName>
</protein>
<feature type="transmembrane region" description="Helical" evidence="10">
    <location>
        <begin position="167"/>
        <end position="186"/>
    </location>
</feature>
<feature type="region of interest" description="Disordered" evidence="9">
    <location>
        <begin position="1339"/>
        <end position="1358"/>
    </location>
</feature>
<feature type="domain" description="ABC transporter" evidence="11">
    <location>
        <begin position="598"/>
        <end position="821"/>
    </location>
</feature>
<feature type="transmembrane region" description="Helical" evidence="10">
    <location>
        <begin position="193"/>
        <end position="213"/>
    </location>
</feature>
<dbReference type="Proteomes" id="UP000827284">
    <property type="component" value="Unassembled WGS sequence"/>
</dbReference>
<keyword evidence="4" id="KW-0677">Repeat</keyword>
<comment type="subcellular location">
    <subcellularLocation>
        <location evidence="1">Membrane</location>
    </subcellularLocation>
</comment>
<dbReference type="CDD" id="cd18604">
    <property type="entry name" value="ABC_6TM_VMR1_D2_like"/>
    <property type="match status" value="1"/>
</dbReference>
<feature type="transmembrane region" description="Helical" evidence="10">
    <location>
        <begin position="297"/>
        <end position="317"/>
    </location>
</feature>
<dbReference type="InterPro" id="IPR050173">
    <property type="entry name" value="ABC_transporter_C-like"/>
</dbReference>
<dbReference type="GO" id="GO:0140359">
    <property type="term" value="F:ABC-type transporter activity"/>
    <property type="evidence" value="ECO:0007669"/>
    <property type="project" value="InterPro"/>
</dbReference>
<dbReference type="PROSITE" id="PS00211">
    <property type="entry name" value="ABC_TRANSPORTER_1"/>
    <property type="match status" value="2"/>
</dbReference>
<evidence type="ECO:0000256" key="4">
    <source>
        <dbReference type="ARBA" id="ARBA00022737"/>
    </source>
</evidence>
<proteinExistence type="predicted"/>
<evidence type="ECO:0000256" key="8">
    <source>
        <dbReference type="ARBA" id="ARBA00023136"/>
    </source>
</evidence>
<evidence type="ECO:0000256" key="5">
    <source>
        <dbReference type="ARBA" id="ARBA00022741"/>
    </source>
</evidence>
<evidence type="ECO:0000259" key="12">
    <source>
        <dbReference type="PROSITE" id="PS50929"/>
    </source>
</evidence>
<dbReference type="CDD" id="cd18596">
    <property type="entry name" value="ABC_6TM_VMR1_D1_like"/>
    <property type="match status" value="1"/>
</dbReference>
<feature type="domain" description="ABC transmembrane type-1" evidence="12">
    <location>
        <begin position="321"/>
        <end position="620"/>
    </location>
</feature>
<dbReference type="Pfam" id="PF00664">
    <property type="entry name" value="ABC_membrane"/>
    <property type="match status" value="2"/>
</dbReference>
<evidence type="ECO:0000256" key="1">
    <source>
        <dbReference type="ARBA" id="ARBA00004370"/>
    </source>
</evidence>
<accession>A0A9P3HJV0</accession>
<evidence type="ECO:0000259" key="11">
    <source>
        <dbReference type="PROSITE" id="PS50893"/>
    </source>
</evidence>
<feature type="transmembrane region" description="Helical" evidence="10">
    <location>
        <begin position="125"/>
        <end position="147"/>
    </location>
</feature>
<gene>
    <name evidence="13" type="ORF">EMPS_10207</name>
</gene>
<dbReference type="InterPro" id="IPR011527">
    <property type="entry name" value="ABC1_TM_dom"/>
</dbReference>
<organism evidence="13 14">
    <name type="scientific">Entomortierella parvispora</name>
    <dbReference type="NCBI Taxonomy" id="205924"/>
    <lineage>
        <taxon>Eukaryota</taxon>
        <taxon>Fungi</taxon>
        <taxon>Fungi incertae sedis</taxon>
        <taxon>Mucoromycota</taxon>
        <taxon>Mortierellomycotina</taxon>
        <taxon>Mortierellomycetes</taxon>
        <taxon>Mortierellales</taxon>
        <taxon>Mortierellaceae</taxon>
        <taxon>Entomortierella</taxon>
    </lineage>
</organism>
<feature type="transmembrane region" description="Helical" evidence="10">
    <location>
        <begin position="584"/>
        <end position="603"/>
    </location>
</feature>
<keyword evidence="7 10" id="KW-1133">Transmembrane helix</keyword>
<feature type="compositionally biased region" description="Basic and acidic residues" evidence="9">
    <location>
        <begin position="398"/>
        <end position="415"/>
    </location>
</feature>
<keyword evidence="3 10" id="KW-0812">Transmembrane</keyword>
<evidence type="ECO:0000256" key="7">
    <source>
        <dbReference type="ARBA" id="ARBA00022989"/>
    </source>
</evidence>
<dbReference type="EMBL" id="BQFW01000014">
    <property type="protein sequence ID" value="GJJ77848.1"/>
    <property type="molecule type" value="Genomic_DNA"/>
</dbReference>
<dbReference type="PANTHER" id="PTHR24223:SF353">
    <property type="entry name" value="ABC TRANSPORTER ATP-BINDING PROTEIN_PERMEASE VMR1-RELATED"/>
    <property type="match status" value="1"/>
</dbReference>
<reference evidence="13" key="2">
    <citation type="journal article" date="2022" name="Microbiol. Resour. Announc.">
        <title>Whole-Genome Sequence of Entomortierella parvispora E1425, a Mucoromycotan Fungus Associated with Burkholderiaceae-Related Endosymbiotic Bacteria.</title>
        <authorList>
            <person name="Herlambang A."/>
            <person name="Guo Y."/>
            <person name="Takashima Y."/>
            <person name="Narisawa K."/>
            <person name="Ohta H."/>
            <person name="Nishizawa T."/>
        </authorList>
    </citation>
    <scope>NUCLEOTIDE SEQUENCE</scope>
    <source>
        <strain evidence="13">E1425</strain>
    </source>
</reference>
<evidence type="ECO:0000256" key="2">
    <source>
        <dbReference type="ARBA" id="ARBA00022448"/>
    </source>
</evidence>
<feature type="transmembrane region" description="Helical" evidence="10">
    <location>
        <begin position="7"/>
        <end position="27"/>
    </location>
</feature>
<feature type="transmembrane region" description="Helical" evidence="10">
    <location>
        <begin position="245"/>
        <end position="262"/>
    </location>
</feature>
<feature type="transmembrane region" description="Helical" evidence="10">
    <location>
        <begin position="479"/>
        <end position="500"/>
    </location>
</feature>
<feature type="transmembrane region" description="Helical" evidence="10">
    <location>
        <begin position="84"/>
        <end position="104"/>
    </location>
</feature>
<keyword evidence="8 10" id="KW-0472">Membrane</keyword>
<dbReference type="PROSITE" id="PS50929">
    <property type="entry name" value="ABC_TM1F"/>
    <property type="match status" value="2"/>
</dbReference>
<keyword evidence="6" id="KW-0067">ATP-binding</keyword>
<dbReference type="InterPro" id="IPR027417">
    <property type="entry name" value="P-loop_NTPase"/>
</dbReference>
<comment type="caution">
    <text evidence="13">The sequence shown here is derived from an EMBL/GenBank/DDBJ whole genome shotgun (WGS) entry which is preliminary data.</text>
</comment>
<feature type="transmembrane region" description="Helical" evidence="10">
    <location>
        <begin position="555"/>
        <end position="578"/>
    </location>
</feature>
<evidence type="ECO:0000256" key="9">
    <source>
        <dbReference type="SAM" id="MobiDB-lite"/>
    </source>
</evidence>
<feature type="transmembrane region" description="Helical" evidence="10">
    <location>
        <begin position="976"/>
        <end position="1001"/>
    </location>
</feature>
<dbReference type="InterPro" id="IPR036640">
    <property type="entry name" value="ABC1_TM_sf"/>
</dbReference>
<dbReference type="SUPFAM" id="SSF52540">
    <property type="entry name" value="P-loop containing nucleoside triphosphate hydrolases"/>
    <property type="match status" value="2"/>
</dbReference>
<feature type="transmembrane region" description="Helical" evidence="10">
    <location>
        <begin position="1007"/>
        <end position="1027"/>
    </location>
</feature>
<dbReference type="GO" id="GO:0000329">
    <property type="term" value="C:fungal-type vacuole membrane"/>
    <property type="evidence" value="ECO:0007669"/>
    <property type="project" value="TreeGrafter"/>
</dbReference>
<sequence length="1496" mass="167202">MHPAVDVIENALPLAYAGLSAAIILYLSRKPVQLDDQDDFQEHDEHLESVSEIDQELDLNACLSNEHGPKEGGGALFAIDLTRFGLTVLQLGLAFFVLVLTFSIDNGHGDGEEDNDDRRSYRFKIAGEIVQIVSWSYMLILSMIHLFHRRISLQFWIRPQMDIFYSLEWILSSIKVSGVFTFLMDFPVSKWPVLVQIELVKWLLLVFLLWTTLATKPLPEPAPKNYKDPAVTADRPGANEYGSSLYAQLTFAWVNPLIYLGFKRPVQDKDLPWLEVQDQAWWSTRYFLSKRTKKNTFIHALISAIGYDVFIQFLWGVPWCLFMTASPYCLNKIVQYVECENCGPPTWKEYIWVFALFGAKVIESLSMQTALHRGRRMYLHVTAICNSLIFRKTLRRKDVGSPNKSKDEKSGVKEESADDDDNDSDGVENKDGTLNIANLVAVDLKKMEECICYLFYIYGFPLQFIVAAFQLYYLLGKAALIGMVFLVVTIPLPTCFYSIIMKLLKDVMTTKDERMEILNEMLSAIRIVKFFGWESKFVEKIRAARVKELKQTRKSYVNILLAEAAWMVMPIMNTIVVFFSYTKIYNQTMSASVIFTTLALMNIMRTAMNFFPQEVITFLRTIVALRRINQFLDEEEIDRDTTVTKITNGKSKAIVGELERLEGAMFLPRLDYGEYQVSGRGSGSPLDQDRYDAVLEGCALTPDLETFDAGDETEIGEQGITLSGGQKQRVALARALYSDGTVLLLDDCLSAVDSHTGKQLFQTLTGSLVEGRTVIMLTHQAQLTLNAAHYVLVLNKGEVVGSGIPEEAIAKGWIDNVILTNSISDEESEVTTLNVANIPKKAKVDKPKKAATKLTEDEKKAEGSVAWRVYKTYLVASGGFPFWTFILSLYGLRIAVDVSQSAWLAIWANKLAEAVGSFVRQSFNGVVPAAVTQTLYSSFSPRQNGAGMAGELSSKFFGSHTSNSLLTSSGDGSADYYLGIYVLIGLFTMGFVTYTDVVIVISFSTPTFLFMAVFIVAIYAVIGSLYVPISRDLKRLNSNSRSPILNHFNETLTGLATIRAFGFEKRFQSRNLVTVDNNNRTFFLLWSTNRWLHWRVDATGAFVSFSTGMLILRNWGQVAPGWAALSLTFALTFTGNIVWLIRIYAENEMNMNAVERVAEYLDLEEEPPAIIEGSRPPASWPHSGAIAVENLSMRYSADSPEVIKNISFSIKAGEKVGVVGRTGSGKSTFAISLFRFMDPVNGTICIDGIDICKIGLQDLRSKLTIIPQDPVLFKGTLRSNLDPFDECEDPELWEALRRSHLIPDPKSGSALPSKRPSFELTSDAAAAAPAVTATLSTAKATPAGSVKGSTTESEIVDPSKITLDTPVKENGSNFSQGQRQLIALARALVRQSKIIVMDEATASVDFETDLKIQATIREEMADSTIITIAHRIRTIADFDRVLVMHAGEIAEYDTPFALMNREDGLFRSMCERSSEFDILYTIAEEKDRKDRELSHV</sequence>
<dbReference type="GO" id="GO:0016887">
    <property type="term" value="F:ATP hydrolysis activity"/>
    <property type="evidence" value="ECO:0007669"/>
    <property type="project" value="InterPro"/>
</dbReference>
<evidence type="ECO:0000256" key="6">
    <source>
        <dbReference type="ARBA" id="ARBA00022840"/>
    </source>
</evidence>
<dbReference type="InterPro" id="IPR003593">
    <property type="entry name" value="AAA+_ATPase"/>
</dbReference>
<feature type="domain" description="ABC transmembrane type-1" evidence="12">
    <location>
        <begin position="997"/>
        <end position="1146"/>
    </location>
</feature>
<evidence type="ECO:0000313" key="14">
    <source>
        <dbReference type="Proteomes" id="UP000827284"/>
    </source>
</evidence>
<reference evidence="13" key="1">
    <citation type="submission" date="2021-11" db="EMBL/GenBank/DDBJ databases">
        <authorList>
            <person name="Herlambang A."/>
            <person name="Guo Y."/>
            <person name="Takashima Y."/>
            <person name="Nishizawa T."/>
        </authorList>
    </citation>
    <scope>NUCLEOTIDE SEQUENCE</scope>
    <source>
        <strain evidence="13">E1425</strain>
    </source>
</reference>
<feature type="region of interest" description="Disordered" evidence="9">
    <location>
        <begin position="398"/>
        <end position="428"/>
    </location>
</feature>
<evidence type="ECO:0000313" key="13">
    <source>
        <dbReference type="EMBL" id="GJJ77848.1"/>
    </source>
</evidence>
<dbReference type="InterPro" id="IPR003439">
    <property type="entry name" value="ABC_transporter-like_ATP-bd"/>
</dbReference>
<keyword evidence="5" id="KW-0547">Nucleotide-binding</keyword>
<dbReference type="SUPFAM" id="SSF90123">
    <property type="entry name" value="ABC transporter transmembrane region"/>
    <property type="match status" value="2"/>
</dbReference>
<evidence type="ECO:0000256" key="10">
    <source>
        <dbReference type="SAM" id="Phobius"/>
    </source>
</evidence>
<dbReference type="PROSITE" id="PS50893">
    <property type="entry name" value="ABC_TRANSPORTER_2"/>
    <property type="match status" value="2"/>
</dbReference>
<dbReference type="OrthoDB" id="6500128at2759"/>
<dbReference type="SMART" id="SM00382">
    <property type="entry name" value="AAA"/>
    <property type="match status" value="2"/>
</dbReference>
<keyword evidence="14" id="KW-1185">Reference proteome</keyword>
<dbReference type="Gene3D" id="3.40.50.300">
    <property type="entry name" value="P-loop containing nucleotide triphosphate hydrolases"/>
    <property type="match status" value="2"/>
</dbReference>
<dbReference type="CDD" id="cd03244">
    <property type="entry name" value="ABCC_MRP_domain2"/>
    <property type="match status" value="1"/>
</dbReference>
<keyword evidence="2" id="KW-0813">Transport</keyword>
<evidence type="ECO:0000256" key="3">
    <source>
        <dbReference type="ARBA" id="ARBA00022692"/>
    </source>
</evidence>
<feature type="compositionally biased region" description="Acidic residues" evidence="9">
    <location>
        <begin position="416"/>
        <end position="426"/>
    </location>
</feature>
<feature type="transmembrane region" description="Helical" evidence="10">
    <location>
        <begin position="350"/>
        <end position="371"/>
    </location>
</feature>
<feature type="transmembrane region" description="Helical" evidence="10">
    <location>
        <begin position="1096"/>
        <end position="1115"/>
    </location>
</feature>
<dbReference type="GO" id="GO:0005524">
    <property type="term" value="F:ATP binding"/>
    <property type="evidence" value="ECO:0007669"/>
    <property type="project" value="UniProtKB-KW"/>
</dbReference>
<dbReference type="Pfam" id="PF00005">
    <property type="entry name" value="ABC_tran"/>
    <property type="match status" value="2"/>
</dbReference>
<feature type="transmembrane region" description="Helical" evidence="10">
    <location>
        <begin position="453"/>
        <end position="473"/>
    </location>
</feature>
<dbReference type="InterPro" id="IPR017871">
    <property type="entry name" value="ABC_transporter-like_CS"/>
</dbReference>
<dbReference type="PANTHER" id="PTHR24223">
    <property type="entry name" value="ATP-BINDING CASSETTE SUB-FAMILY C"/>
    <property type="match status" value="1"/>
</dbReference>
<feature type="transmembrane region" description="Helical" evidence="10">
    <location>
        <begin position="1121"/>
        <end position="1141"/>
    </location>
</feature>